<comment type="caution">
    <text evidence="2">The sequence shown here is derived from an EMBL/GenBank/DDBJ whole genome shotgun (WGS) entry which is preliminary data.</text>
</comment>
<evidence type="ECO:0000256" key="1">
    <source>
        <dbReference type="SAM" id="MobiDB-lite"/>
    </source>
</evidence>
<feature type="compositionally biased region" description="Basic and acidic residues" evidence="1">
    <location>
        <begin position="323"/>
        <end position="335"/>
    </location>
</feature>
<dbReference type="RefSeq" id="WP_183965596.1">
    <property type="nucleotide sequence ID" value="NZ_BAABEW010000001.1"/>
</dbReference>
<keyword evidence="3" id="KW-1185">Reference proteome</keyword>
<feature type="compositionally biased region" description="Low complexity" evidence="1">
    <location>
        <begin position="425"/>
        <end position="439"/>
    </location>
</feature>
<evidence type="ECO:0000313" key="2">
    <source>
        <dbReference type="EMBL" id="MBB5271320.1"/>
    </source>
</evidence>
<accession>A0A7W8HHG4</accession>
<feature type="region of interest" description="Disordered" evidence="1">
    <location>
        <begin position="407"/>
        <end position="474"/>
    </location>
</feature>
<sequence length="498" mass="54001">MFAEKPEDLQGFTTEHMDQLRQAGESGQSDIGYDEARRGYTVTPKAGGEASFIPMQPVTDFLGKRTAGTMNESQVNAARMRSVADILGARDPVAGLQMRRQLERDERDDQRFAWERSRNEREERTAAQKEADDQQMRGIDAEIGKAMEQRLVQKDGTQRPMTVDDYLYGSQMRAARLLAAGKSDEAGQAIKDYQAQSFAKIQLETAQRNEALGQTVAALNAGDFSKVRDFYNAYVPDGMRVTDVVPDQRTGSITIRRMTADGRPVPDTVIKDTGQLTAALSTFKDPMAVYNWSQNEFQNSLRENQDRRAENADKRAGSAASDARSERDRARKENEEKANAAVALFKERNPGASEAELNAVRNGVLAAVQEGGSKADYKPDQFGAGGTVVQTDKSGNITITKVGASGKPTAPLRITAPGAASAPSQQTPAGRAAAAAQNPPAQPPIPAAGQRRNDDGSITGRIGAAPKRPDNITAEDIAATAKKYGITEAEVRRRLNLP</sequence>
<feature type="region of interest" description="Disordered" evidence="1">
    <location>
        <begin position="301"/>
        <end position="335"/>
    </location>
</feature>
<evidence type="ECO:0000313" key="3">
    <source>
        <dbReference type="Proteomes" id="UP000532440"/>
    </source>
</evidence>
<dbReference type="Proteomes" id="UP000532440">
    <property type="component" value="Unassembled WGS sequence"/>
</dbReference>
<dbReference type="AlphaFoldDB" id="A0A7W8HHG4"/>
<name>A0A7W8HHG4_9BURK</name>
<proteinExistence type="predicted"/>
<dbReference type="EMBL" id="JACHGB010000003">
    <property type="protein sequence ID" value="MBB5271320.1"/>
    <property type="molecule type" value="Genomic_DNA"/>
</dbReference>
<organism evidence="2 3">
    <name type="scientific">Quisquiliibacterium transsilvanicum</name>
    <dbReference type="NCBI Taxonomy" id="1549638"/>
    <lineage>
        <taxon>Bacteria</taxon>
        <taxon>Pseudomonadati</taxon>
        <taxon>Pseudomonadota</taxon>
        <taxon>Betaproteobacteria</taxon>
        <taxon>Burkholderiales</taxon>
        <taxon>Burkholderiaceae</taxon>
        <taxon>Quisquiliibacterium</taxon>
    </lineage>
</organism>
<protein>
    <submittedName>
        <fullName evidence="2">Uncharacterized protein</fullName>
    </submittedName>
</protein>
<reference evidence="2 3" key="1">
    <citation type="submission" date="2020-08" db="EMBL/GenBank/DDBJ databases">
        <title>Genomic Encyclopedia of Type Strains, Phase IV (KMG-IV): sequencing the most valuable type-strain genomes for metagenomic binning, comparative biology and taxonomic classification.</title>
        <authorList>
            <person name="Goeker M."/>
        </authorList>
    </citation>
    <scope>NUCLEOTIDE SEQUENCE [LARGE SCALE GENOMIC DNA]</scope>
    <source>
        <strain evidence="2 3">DSM 29781</strain>
    </source>
</reference>
<gene>
    <name evidence="2" type="ORF">HNQ70_001330</name>
</gene>
<feature type="compositionally biased region" description="Basic and acidic residues" evidence="1">
    <location>
        <begin position="303"/>
        <end position="316"/>
    </location>
</feature>